<dbReference type="GO" id="GO:0005634">
    <property type="term" value="C:nucleus"/>
    <property type="evidence" value="ECO:0007669"/>
    <property type="project" value="UniProtKB-SubCell"/>
</dbReference>
<evidence type="ECO:0000256" key="1">
    <source>
        <dbReference type="ARBA" id="ARBA00004123"/>
    </source>
</evidence>
<evidence type="ECO:0000256" key="6">
    <source>
        <dbReference type="SAM" id="MobiDB-lite"/>
    </source>
</evidence>
<dbReference type="AlphaFoldDB" id="A0ABD1L3R5"/>
<protein>
    <recommendedName>
        <fullName evidence="7">AP2/ERF domain-containing protein</fullName>
    </recommendedName>
</protein>
<feature type="domain" description="AP2/ERF" evidence="7">
    <location>
        <begin position="116"/>
        <end position="160"/>
    </location>
</feature>
<comment type="subcellular location">
    <subcellularLocation>
        <location evidence="1">Nucleus</location>
    </subcellularLocation>
</comment>
<feature type="compositionally biased region" description="Basic and acidic residues" evidence="6">
    <location>
        <begin position="69"/>
        <end position="95"/>
    </location>
</feature>
<proteinExistence type="predicted"/>
<evidence type="ECO:0000256" key="5">
    <source>
        <dbReference type="ARBA" id="ARBA00023242"/>
    </source>
</evidence>
<dbReference type="GO" id="GO:0003677">
    <property type="term" value="F:DNA binding"/>
    <property type="evidence" value="ECO:0007669"/>
    <property type="project" value="UniProtKB-KW"/>
</dbReference>
<keyword evidence="5" id="KW-0539">Nucleus</keyword>
<gene>
    <name evidence="8" type="ORF">Fmac_032035</name>
</gene>
<evidence type="ECO:0000313" key="9">
    <source>
        <dbReference type="Proteomes" id="UP001603857"/>
    </source>
</evidence>
<organism evidence="8 9">
    <name type="scientific">Flemingia macrophylla</name>
    <dbReference type="NCBI Taxonomy" id="520843"/>
    <lineage>
        <taxon>Eukaryota</taxon>
        <taxon>Viridiplantae</taxon>
        <taxon>Streptophyta</taxon>
        <taxon>Embryophyta</taxon>
        <taxon>Tracheophyta</taxon>
        <taxon>Spermatophyta</taxon>
        <taxon>Magnoliopsida</taxon>
        <taxon>eudicotyledons</taxon>
        <taxon>Gunneridae</taxon>
        <taxon>Pentapetalae</taxon>
        <taxon>rosids</taxon>
        <taxon>fabids</taxon>
        <taxon>Fabales</taxon>
        <taxon>Fabaceae</taxon>
        <taxon>Papilionoideae</taxon>
        <taxon>50 kb inversion clade</taxon>
        <taxon>NPAAA clade</taxon>
        <taxon>indigoferoid/millettioid clade</taxon>
        <taxon>Phaseoleae</taxon>
        <taxon>Flemingia</taxon>
    </lineage>
</organism>
<evidence type="ECO:0000256" key="3">
    <source>
        <dbReference type="ARBA" id="ARBA00023125"/>
    </source>
</evidence>
<reference evidence="8 9" key="1">
    <citation type="submission" date="2024-08" db="EMBL/GenBank/DDBJ databases">
        <title>Insights into the chromosomal genome structure of Flemingia macrophylla.</title>
        <authorList>
            <person name="Ding Y."/>
            <person name="Zhao Y."/>
            <person name="Bi W."/>
            <person name="Wu M."/>
            <person name="Zhao G."/>
            <person name="Gong Y."/>
            <person name="Li W."/>
            <person name="Zhang P."/>
        </authorList>
    </citation>
    <scope>NUCLEOTIDE SEQUENCE [LARGE SCALE GENOMIC DNA]</scope>
    <source>
        <strain evidence="8">DYQJB</strain>
        <tissue evidence="8">Leaf</tissue>
    </source>
</reference>
<feature type="region of interest" description="Disordered" evidence="6">
    <location>
        <begin position="209"/>
        <end position="228"/>
    </location>
</feature>
<evidence type="ECO:0000313" key="8">
    <source>
        <dbReference type="EMBL" id="KAL2318159.1"/>
    </source>
</evidence>
<evidence type="ECO:0000259" key="7">
    <source>
        <dbReference type="PROSITE" id="PS51032"/>
    </source>
</evidence>
<accession>A0ABD1L3R5</accession>
<feature type="compositionally biased region" description="Polar residues" evidence="6">
    <location>
        <begin position="212"/>
        <end position="228"/>
    </location>
</feature>
<keyword evidence="4" id="KW-0804">Transcription</keyword>
<feature type="region of interest" description="Disordered" evidence="6">
    <location>
        <begin position="69"/>
        <end position="101"/>
    </location>
</feature>
<dbReference type="Proteomes" id="UP001603857">
    <property type="component" value="Unassembled WGS sequence"/>
</dbReference>
<evidence type="ECO:0000256" key="2">
    <source>
        <dbReference type="ARBA" id="ARBA00023015"/>
    </source>
</evidence>
<keyword evidence="9" id="KW-1185">Reference proteome</keyword>
<dbReference type="EMBL" id="JBGMDY010000011">
    <property type="protein sequence ID" value="KAL2318159.1"/>
    <property type="molecule type" value="Genomic_DNA"/>
</dbReference>
<keyword evidence="2" id="KW-0805">Transcription regulation</keyword>
<comment type="caution">
    <text evidence="8">The sequence shown here is derived from an EMBL/GenBank/DDBJ whole genome shotgun (WGS) entry which is preliminary data.</text>
</comment>
<dbReference type="PROSITE" id="PS51032">
    <property type="entry name" value="AP2_ERF"/>
    <property type="match status" value="1"/>
</dbReference>
<dbReference type="InterPro" id="IPR001471">
    <property type="entry name" value="AP2/ERF_dom"/>
</dbReference>
<name>A0ABD1L3R5_9FABA</name>
<evidence type="ECO:0000256" key="4">
    <source>
        <dbReference type="ARBA" id="ARBA00023163"/>
    </source>
</evidence>
<sequence length="228" mass="24726">MDATTHPRKRTLKLIVLSLEELREDWKHAAKSLYVAVRADSITSYATGTAADGGSQSWNERLVVERDTIGEGRGLEKLDPTRRPPPEKDDSDGHPQQHRLLWPGLSSPQAFANQIRFRDFNKCPWGGYVGEICDSVNHRRAWLATIHTAYEASGAFDAAAPTTPPGLSFAAPKPSPISPLPARSGPSTTRPLVLHHAAAAKPHPLLSCLTPRPSSMPLSPTHTGTSVP</sequence>
<keyword evidence="3" id="KW-0238">DNA-binding</keyword>